<keyword evidence="4 6" id="KW-0520">NAD</keyword>
<evidence type="ECO:0000256" key="2">
    <source>
        <dbReference type="ARBA" id="ARBA00022840"/>
    </source>
</evidence>
<organism evidence="9 10">
    <name type="scientific">Microbacterium insulae</name>
    <dbReference type="NCBI Taxonomy" id="483014"/>
    <lineage>
        <taxon>Bacteria</taxon>
        <taxon>Bacillati</taxon>
        <taxon>Actinomycetota</taxon>
        <taxon>Actinomycetes</taxon>
        <taxon>Micrococcales</taxon>
        <taxon>Microbacteriaceae</taxon>
        <taxon>Microbacterium</taxon>
    </lineage>
</organism>
<keyword evidence="3 6" id="KW-0521">NADP</keyword>
<reference evidence="10" key="1">
    <citation type="journal article" date="2019" name="Int. J. Syst. Evol. Microbiol.">
        <title>The Global Catalogue of Microorganisms (GCM) 10K type strain sequencing project: providing services to taxonomists for standard genome sequencing and annotation.</title>
        <authorList>
            <consortium name="The Broad Institute Genomics Platform"/>
            <consortium name="The Broad Institute Genome Sequencing Center for Infectious Disease"/>
            <person name="Wu L."/>
            <person name="Ma J."/>
        </authorList>
    </citation>
    <scope>NUCLEOTIDE SEQUENCE [LARGE SCALE GENOMIC DNA]</scope>
    <source>
        <strain evidence="10">CCUG 54523</strain>
    </source>
</reference>
<sequence>MSSRPEPVSPELLRSWGLPDPGDSKKSRGDVVVVGGSRRSPGAVVLAAEAALRVGAGRVALIVPQSIEIAVGLAIPEAGVYGMPGQTDAPFPDDVRDHLASADAVLVGPGFADPENTLASLRAVADSAPARVVLDAFALGVLDEVDRSLLPEELLLSPNREELELLLGREAADEDDDVREAARTRRAAVGCYGSMAHPDGRAWRIDEGGAGLGTSGSGDVLAGAITGFLARGLPAERALVWGAWAHARAGASLTERVGMGFLARDLAVALTPAVRETLEG</sequence>
<comment type="cofactor">
    <cofactor evidence="6">
        <name>Mg(2+)</name>
        <dbReference type="ChEBI" id="CHEBI:18420"/>
    </cofactor>
</comment>
<comment type="caution">
    <text evidence="9">The sequence shown here is derived from an EMBL/GenBank/DDBJ whole genome shotgun (WGS) entry which is preliminary data.</text>
</comment>
<evidence type="ECO:0000256" key="6">
    <source>
        <dbReference type="HAMAP-Rule" id="MF_01965"/>
    </source>
</evidence>
<keyword evidence="1 6" id="KW-0547">Nucleotide-binding</keyword>
<comment type="caution">
    <text evidence="6">Lacks conserved residue(s) required for the propagation of feature annotation.</text>
</comment>
<comment type="catalytic activity">
    <reaction evidence="6">
        <text>(6S)-NADHX + ADP = AMP + phosphate + NADH + H(+)</text>
        <dbReference type="Rhea" id="RHEA:32223"/>
        <dbReference type="ChEBI" id="CHEBI:15378"/>
        <dbReference type="ChEBI" id="CHEBI:43474"/>
        <dbReference type="ChEBI" id="CHEBI:57945"/>
        <dbReference type="ChEBI" id="CHEBI:64074"/>
        <dbReference type="ChEBI" id="CHEBI:456215"/>
        <dbReference type="ChEBI" id="CHEBI:456216"/>
        <dbReference type="EC" id="4.2.1.136"/>
    </reaction>
</comment>
<dbReference type="PANTHER" id="PTHR12592:SF0">
    <property type="entry name" value="ATP-DEPENDENT (S)-NAD(P)H-HYDRATE DEHYDRATASE"/>
    <property type="match status" value="1"/>
</dbReference>
<dbReference type="InterPro" id="IPR029056">
    <property type="entry name" value="Ribokinase-like"/>
</dbReference>
<comment type="subunit">
    <text evidence="6">Homotetramer.</text>
</comment>
<keyword evidence="2 6" id="KW-0067">ATP-binding</keyword>
<protein>
    <recommendedName>
        <fullName evidence="6">ADP-dependent (S)-NAD(P)H-hydrate dehydratase</fullName>
        <ecNumber evidence="6">4.2.1.136</ecNumber>
    </recommendedName>
    <alternativeName>
        <fullName evidence="6">ADP-dependent NAD(P)HX dehydratase</fullName>
    </alternativeName>
</protein>
<keyword evidence="5 6" id="KW-0456">Lyase</keyword>
<comment type="similarity">
    <text evidence="6">Belongs to the NnrD/CARKD family.</text>
</comment>
<comment type="function">
    <text evidence="6">Catalyzes the dehydration of the S-form of NAD(P)HX at the expense of ADP, which is converted to AMP. Together with NAD(P)HX epimerase, which catalyzes the epimerization of the S- and R-forms, the enzyme allows the repair of both epimers of NAD(P)HX, a damaged form of NAD(P)H that is a result of enzymatic or heat-dependent hydration.</text>
</comment>
<evidence type="ECO:0000256" key="5">
    <source>
        <dbReference type="ARBA" id="ARBA00023239"/>
    </source>
</evidence>
<dbReference type="Proteomes" id="UP001597055">
    <property type="component" value="Unassembled WGS sequence"/>
</dbReference>
<evidence type="ECO:0000256" key="1">
    <source>
        <dbReference type="ARBA" id="ARBA00022741"/>
    </source>
</evidence>
<dbReference type="HAMAP" id="MF_01965">
    <property type="entry name" value="NADHX_dehydratase"/>
    <property type="match status" value="1"/>
</dbReference>
<name>A0ABW3AFN0_9MICO</name>
<comment type="catalytic activity">
    <reaction evidence="6">
        <text>(6S)-NADPHX + ADP = AMP + phosphate + NADPH + H(+)</text>
        <dbReference type="Rhea" id="RHEA:32235"/>
        <dbReference type="ChEBI" id="CHEBI:15378"/>
        <dbReference type="ChEBI" id="CHEBI:43474"/>
        <dbReference type="ChEBI" id="CHEBI:57783"/>
        <dbReference type="ChEBI" id="CHEBI:64076"/>
        <dbReference type="ChEBI" id="CHEBI:456215"/>
        <dbReference type="ChEBI" id="CHEBI:456216"/>
        <dbReference type="EC" id="4.2.1.136"/>
    </reaction>
</comment>
<feature type="binding site" evidence="6">
    <location>
        <position position="219"/>
    </location>
    <ligand>
        <name>(6S)-NADPHX</name>
        <dbReference type="ChEBI" id="CHEBI:64076"/>
    </ligand>
</feature>
<dbReference type="EMBL" id="JBHTII010000001">
    <property type="protein sequence ID" value="MFD0789783.1"/>
    <property type="molecule type" value="Genomic_DNA"/>
</dbReference>
<dbReference type="SUPFAM" id="SSF53613">
    <property type="entry name" value="Ribokinase-like"/>
    <property type="match status" value="1"/>
</dbReference>
<gene>
    <name evidence="6" type="primary">nnrD</name>
    <name evidence="9" type="ORF">ACFQ0P_05185</name>
</gene>
<evidence type="ECO:0000256" key="3">
    <source>
        <dbReference type="ARBA" id="ARBA00022857"/>
    </source>
</evidence>
<keyword evidence="10" id="KW-1185">Reference proteome</keyword>
<accession>A0ABW3AFN0</accession>
<proteinExistence type="inferred from homology"/>
<evidence type="ECO:0000259" key="8">
    <source>
        <dbReference type="PROSITE" id="PS51383"/>
    </source>
</evidence>
<evidence type="ECO:0000313" key="10">
    <source>
        <dbReference type="Proteomes" id="UP001597055"/>
    </source>
</evidence>
<dbReference type="PANTHER" id="PTHR12592">
    <property type="entry name" value="ATP-DEPENDENT (S)-NAD(P)H-HYDRATE DEHYDRATASE FAMILY MEMBER"/>
    <property type="match status" value="1"/>
</dbReference>
<feature type="binding site" evidence="6">
    <location>
        <position position="218"/>
    </location>
    <ligand>
        <name>AMP</name>
        <dbReference type="ChEBI" id="CHEBI:456215"/>
    </ligand>
</feature>
<dbReference type="InterPro" id="IPR000631">
    <property type="entry name" value="CARKD"/>
</dbReference>
<feature type="binding site" evidence="6">
    <location>
        <position position="43"/>
    </location>
    <ligand>
        <name>(6S)-NADPHX</name>
        <dbReference type="ChEBI" id="CHEBI:64076"/>
    </ligand>
</feature>
<dbReference type="RefSeq" id="WP_204981045.1">
    <property type="nucleotide sequence ID" value="NZ_JBHTII010000001.1"/>
</dbReference>
<dbReference type="Pfam" id="PF01256">
    <property type="entry name" value="Carb_kinase"/>
    <property type="match status" value="1"/>
</dbReference>
<feature type="region of interest" description="Disordered" evidence="7">
    <location>
        <begin position="1"/>
        <end position="30"/>
    </location>
</feature>
<dbReference type="Gene3D" id="3.40.1190.20">
    <property type="match status" value="1"/>
</dbReference>
<dbReference type="PROSITE" id="PS51383">
    <property type="entry name" value="YJEF_C_3"/>
    <property type="match status" value="1"/>
</dbReference>
<evidence type="ECO:0000313" key="9">
    <source>
        <dbReference type="EMBL" id="MFD0789783.1"/>
    </source>
</evidence>
<feature type="domain" description="YjeF C-terminal" evidence="8">
    <location>
        <begin position="8"/>
        <end position="277"/>
    </location>
</feature>
<dbReference type="EC" id="4.2.1.136" evidence="6"/>
<evidence type="ECO:0000256" key="4">
    <source>
        <dbReference type="ARBA" id="ARBA00023027"/>
    </source>
</evidence>
<evidence type="ECO:0000256" key="7">
    <source>
        <dbReference type="SAM" id="MobiDB-lite"/>
    </source>
</evidence>
<feature type="binding site" evidence="6">
    <location>
        <position position="110"/>
    </location>
    <ligand>
        <name>(6S)-NADPHX</name>
        <dbReference type="ChEBI" id="CHEBI:64076"/>
    </ligand>
</feature>